<evidence type="ECO:0000256" key="3">
    <source>
        <dbReference type="ARBA" id="ARBA00022519"/>
    </source>
</evidence>
<dbReference type="GO" id="GO:0016887">
    <property type="term" value="F:ATP hydrolysis activity"/>
    <property type="evidence" value="ECO:0007669"/>
    <property type="project" value="InterPro"/>
</dbReference>
<keyword evidence="1" id="KW-0813">Transport</keyword>
<evidence type="ECO:0000256" key="4">
    <source>
        <dbReference type="ARBA" id="ARBA00022741"/>
    </source>
</evidence>
<dbReference type="OrthoDB" id="8996487at2"/>
<feature type="domain" description="ABC transporter" evidence="6">
    <location>
        <begin position="22"/>
        <end position="262"/>
    </location>
</feature>
<dbReference type="SMART" id="SM00382">
    <property type="entry name" value="AAA"/>
    <property type="match status" value="1"/>
</dbReference>
<protein>
    <submittedName>
        <fullName evidence="7">ATP-binding cassette domain-containing protein</fullName>
    </submittedName>
</protein>
<name>A0A7Z2GJN4_9BURK</name>
<dbReference type="Pfam" id="PF00005">
    <property type="entry name" value="ABC_tran"/>
    <property type="match status" value="1"/>
</dbReference>
<evidence type="ECO:0000256" key="2">
    <source>
        <dbReference type="ARBA" id="ARBA00022475"/>
    </source>
</evidence>
<evidence type="ECO:0000313" key="8">
    <source>
        <dbReference type="Proteomes" id="UP000433577"/>
    </source>
</evidence>
<dbReference type="InterPro" id="IPR027417">
    <property type="entry name" value="P-loop_NTPase"/>
</dbReference>
<dbReference type="GO" id="GO:0042941">
    <property type="term" value="P:D-alanine transmembrane transport"/>
    <property type="evidence" value="ECO:0007669"/>
    <property type="project" value="TreeGrafter"/>
</dbReference>
<dbReference type="GO" id="GO:0015808">
    <property type="term" value="P:L-alanine transport"/>
    <property type="evidence" value="ECO:0007669"/>
    <property type="project" value="TreeGrafter"/>
</dbReference>
<evidence type="ECO:0000256" key="1">
    <source>
        <dbReference type="ARBA" id="ARBA00022448"/>
    </source>
</evidence>
<keyword evidence="5 7" id="KW-0067">ATP-binding</keyword>
<keyword evidence="3" id="KW-0472">Membrane</keyword>
<dbReference type="GO" id="GO:0015192">
    <property type="term" value="F:L-phenylalanine transmembrane transporter activity"/>
    <property type="evidence" value="ECO:0007669"/>
    <property type="project" value="TreeGrafter"/>
</dbReference>
<evidence type="ECO:0000313" key="7">
    <source>
        <dbReference type="EMBL" id="QGZ63045.1"/>
    </source>
</evidence>
<evidence type="ECO:0000259" key="6">
    <source>
        <dbReference type="PROSITE" id="PS50893"/>
    </source>
</evidence>
<reference evidence="7 8" key="1">
    <citation type="submission" date="2019-12" db="EMBL/GenBank/DDBJ databases">
        <title>Paraburkholderia acidiphila 7Q-K02 sp. nov and Paraburkholderia acidisoli DHF22 sp. nov., two strains isolated from forest soil.</title>
        <authorList>
            <person name="Gao Z."/>
            <person name="Qiu L."/>
        </authorList>
    </citation>
    <scope>NUCLEOTIDE SEQUENCE [LARGE SCALE GENOMIC DNA]</scope>
    <source>
        <strain evidence="7 8">DHF22</strain>
    </source>
</reference>
<keyword evidence="3" id="KW-0997">Cell inner membrane</keyword>
<sequence>MSTTPLADVSPAQDAATQPVLLEVRQLGKRFGGLQAVSDVSLSLRGGIVTTLIGPNGAGKTTLFNLITGHLKPSTGDVLLRGESIAGREPWRIARAGVGRTFQDLRLFSQMTVRENILTAMEQSSWLWQPGGRGARDARDEKVRAILDTTHLQSLAEARAIDLAYAERKFLSVARLIASNAKIWLLDEPASGLDPRSYERFVALLRAQVKEGVTVCIIEHNLDVVSNVSDRVAFLDQGRLLAEGAPQDVLADARLASIYFGETA</sequence>
<dbReference type="EMBL" id="CP046914">
    <property type="protein sequence ID" value="QGZ63045.1"/>
    <property type="molecule type" value="Genomic_DNA"/>
</dbReference>
<dbReference type="SUPFAM" id="SSF52540">
    <property type="entry name" value="P-loop containing nucleoside triphosphate hydrolases"/>
    <property type="match status" value="1"/>
</dbReference>
<dbReference type="GO" id="GO:0005304">
    <property type="term" value="F:L-valine transmembrane transporter activity"/>
    <property type="evidence" value="ECO:0007669"/>
    <property type="project" value="TreeGrafter"/>
</dbReference>
<dbReference type="InterPro" id="IPR003593">
    <property type="entry name" value="AAA+_ATPase"/>
</dbReference>
<evidence type="ECO:0000256" key="5">
    <source>
        <dbReference type="ARBA" id="ARBA00022840"/>
    </source>
</evidence>
<organism evidence="7 8">
    <name type="scientific">Paraburkholderia acidisoli</name>
    <dbReference type="NCBI Taxonomy" id="2571748"/>
    <lineage>
        <taxon>Bacteria</taxon>
        <taxon>Pseudomonadati</taxon>
        <taxon>Pseudomonadota</taxon>
        <taxon>Betaproteobacteria</taxon>
        <taxon>Burkholderiales</taxon>
        <taxon>Burkholderiaceae</taxon>
        <taxon>Paraburkholderia</taxon>
    </lineage>
</organism>
<dbReference type="InterPro" id="IPR051120">
    <property type="entry name" value="ABC_AA/LPS_Transport"/>
</dbReference>
<dbReference type="InterPro" id="IPR003439">
    <property type="entry name" value="ABC_transporter-like_ATP-bd"/>
</dbReference>
<dbReference type="PANTHER" id="PTHR45772">
    <property type="entry name" value="CONSERVED COMPONENT OF ABC TRANSPORTER FOR NATURAL AMINO ACIDS-RELATED"/>
    <property type="match status" value="1"/>
</dbReference>
<dbReference type="GO" id="GO:1903806">
    <property type="term" value="P:L-isoleucine import across plasma membrane"/>
    <property type="evidence" value="ECO:0007669"/>
    <property type="project" value="TreeGrafter"/>
</dbReference>
<gene>
    <name evidence="7" type="ORF">FAZ98_14540</name>
</gene>
<keyword evidence="2" id="KW-1003">Cell membrane</keyword>
<dbReference type="GO" id="GO:1903805">
    <property type="term" value="P:L-valine import across plasma membrane"/>
    <property type="evidence" value="ECO:0007669"/>
    <property type="project" value="TreeGrafter"/>
</dbReference>
<dbReference type="RefSeq" id="WP_158952039.1">
    <property type="nucleotide sequence ID" value="NZ_CP046914.1"/>
</dbReference>
<dbReference type="CDD" id="cd03219">
    <property type="entry name" value="ABC_Mj1267_LivG_branched"/>
    <property type="match status" value="1"/>
</dbReference>
<dbReference type="Proteomes" id="UP000433577">
    <property type="component" value="Chromosome 2"/>
</dbReference>
<dbReference type="PANTHER" id="PTHR45772:SF7">
    <property type="entry name" value="AMINO ACID ABC TRANSPORTER ATP-BINDING PROTEIN"/>
    <property type="match status" value="1"/>
</dbReference>
<keyword evidence="8" id="KW-1185">Reference proteome</keyword>
<dbReference type="AlphaFoldDB" id="A0A7Z2GJN4"/>
<dbReference type="GO" id="GO:0005524">
    <property type="term" value="F:ATP binding"/>
    <property type="evidence" value="ECO:0007669"/>
    <property type="project" value="UniProtKB-KW"/>
</dbReference>
<accession>A0A7Z2GJN4</accession>
<dbReference type="GO" id="GO:0015188">
    <property type="term" value="F:L-isoleucine transmembrane transporter activity"/>
    <property type="evidence" value="ECO:0007669"/>
    <property type="project" value="TreeGrafter"/>
</dbReference>
<dbReference type="Gene3D" id="3.40.50.300">
    <property type="entry name" value="P-loop containing nucleotide triphosphate hydrolases"/>
    <property type="match status" value="1"/>
</dbReference>
<dbReference type="GO" id="GO:0005886">
    <property type="term" value="C:plasma membrane"/>
    <property type="evidence" value="ECO:0007669"/>
    <property type="project" value="TreeGrafter"/>
</dbReference>
<dbReference type="PROSITE" id="PS50893">
    <property type="entry name" value="ABC_TRANSPORTER_2"/>
    <property type="match status" value="1"/>
</dbReference>
<keyword evidence="4" id="KW-0547">Nucleotide-binding</keyword>
<dbReference type="KEGG" id="pacs:FAZ98_14540"/>
<proteinExistence type="predicted"/>